<evidence type="ECO:0008006" key="5">
    <source>
        <dbReference type="Google" id="ProtNLM"/>
    </source>
</evidence>
<dbReference type="HOGENOM" id="CLU_091328_1_1_11"/>
<feature type="transmembrane region" description="Helical" evidence="2">
    <location>
        <begin position="107"/>
        <end position="125"/>
    </location>
</feature>
<dbReference type="Proteomes" id="UP000000322">
    <property type="component" value="Chromosome"/>
</dbReference>
<evidence type="ECO:0000256" key="1">
    <source>
        <dbReference type="SAM" id="MobiDB-lite"/>
    </source>
</evidence>
<evidence type="ECO:0000313" key="4">
    <source>
        <dbReference type="Proteomes" id="UP000000322"/>
    </source>
</evidence>
<dbReference type="Pfam" id="PF11241">
    <property type="entry name" value="DUF3043"/>
    <property type="match status" value="1"/>
</dbReference>
<organism evidence="3 4">
    <name type="scientific">Sanguibacter keddieii (strain ATCC 51767 / DSM 10542 / NCFB 3025 / ST-74)</name>
    <dbReference type="NCBI Taxonomy" id="446469"/>
    <lineage>
        <taxon>Bacteria</taxon>
        <taxon>Bacillati</taxon>
        <taxon>Actinomycetota</taxon>
        <taxon>Actinomycetes</taxon>
        <taxon>Micrococcales</taxon>
        <taxon>Sanguibacteraceae</taxon>
        <taxon>Sanguibacter</taxon>
    </lineage>
</organism>
<dbReference type="EMBL" id="CP001819">
    <property type="protein sequence ID" value="ACZ21490.1"/>
    <property type="molecule type" value="Genomic_DNA"/>
</dbReference>
<dbReference type="STRING" id="446469.Sked_15550"/>
<dbReference type="AlphaFoldDB" id="D1BFX9"/>
<keyword evidence="2" id="KW-0812">Transmembrane</keyword>
<reference evidence="3 4" key="1">
    <citation type="journal article" date="2009" name="Stand. Genomic Sci.">
        <title>Complete genome sequence of Sanguibacter keddieii type strain (ST-74).</title>
        <authorList>
            <person name="Ivanova N."/>
            <person name="Sikorski J."/>
            <person name="Sims D."/>
            <person name="Brettin T."/>
            <person name="Detter J.C."/>
            <person name="Han C."/>
            <person name="Lapidus A."/>
            <person name="Copeland A."/>
            <person name="Glavina Del Rio T."/>
            <person name="Nolan M."/>
            <person name="Chen F."/>
            <person name="Lucas S."/>
            <person name="Tice H."/>
            <person name="Cheng J.F."/>
            <person name="Bruce D."/>
            <person name="Goodwin L."/>
            <person name="Pitluck S."/>
            <person name="Pati A."/>
            <person name="Mavromatis K."/>
            <person name="Chen A."/>
            <person name="Palaniappan K."/>
            <person name="D'haeseleer P."/>
            <person name="Chain P."/>
            <person name="Bristow J."/>
            <person name="Eisen J.A."/>
            <person name="Markowitz V."/>
            <person name="Hugenholtz P."/>
            <person name="Goker M."/>
            <person name="Pukall R."/>
            <person name="Klenk H.P."/>
            <person name="Kyrpides N.C."/>
        </authorList>
    </citation>
    <scope>NUCLEOTIDE SEQUENCE [LARGE SCALE GENOMIC DNA]</scope>
    <source>
        <strain evidence="4">ATCC 51767 / DSM 10542 / NCFB 3025 / ST-74</strain>
    </source>
</reference>
<dbReference type="RefSeq" id="WP_012866559.1">
    <property type="nucleotide sequence ID" value="NC_013521.1"/>
</dbReference>
<feature type="transmembrane region" description="Helical" evidence="2">
    <location>
        <begin position="131"/>
        <end position="154"/>
    </location>
</feature>
<gene>
    <name evidence="3" type="ordered locus">Sked_15550</name>
</gene>
<name>D1BFX9_SANKS</name>
<proteinExistence type="predicted"/>
<accession>D1BFX9</accession>
<dbReference type="eggNOG" id="ENOG5031D67">
    <property type="taxonomic scope" value="Bacteria"/>
</dbReference>
<keyword evidence="4" id="KW-1185">Reference proteome</keyword>
<dbReference type="KEGG" id="ske:Sked_15550"/>
<feature type="region of interest" description="Disordered" evidence="1">
    <location>
        <begin position="1"/>
        <end position="55"/>
    </location>
</feature>
<sequence length="203" mass="22660">MFSRSKPSDDAVPTTGTQDAVAAAEAIERAGKGRPTPKRKVSQAANKRPLVPDDRRAAAKAARAKQRAARDVEYQAMKTGDEKNLPYRDRGPVKRYVRDMVDARRNVAEYFLFLALAFLVVTLFGNQIPELAVFAILAVYVVVIVAIADTFIMWRALKKRLVAKFGEGVELRGIGRYAAMRAFQIRRARLPKPMVKHGQYPTS</sequence>
<keyword evidence="2" id="KW-0472">Membrane</keyword>
<evidence type="ECO:0000256" key="2">
    <source>
        <dbReference type="SAM" id="Phobius"/>
    </source>
</evidence>
<dbReference type="InterPro" id="IPR021403">
    <property type="entry name" value="DUF3043"/>
</dbReference>
<evidence type="ECO:0000313" key="3">
    <source>
        <dbReference type="EMBL" id="ACZ21490.1"/>
    </source>
</evidence>
<keyword evidence="2" id="KW-1133">Transmembrane helix</keyword>
<protein>
    <recommendedName>
        <fullName evidence="5">DUF3043 domain-containing protein</fullName>
    </recommendedName>
</protein>